<dbReference type="Pfam" id="PF12796">
    <property type="entry name" value="Ank_2"/>
    <property type="match status" value="1"/>
</dbReference>
<feature type="repeat" description="ANK" evidence="3">
    <location>
        <begin position="119"/>
        <end position="151"/>
    </location>
</feature>
<dbReference type="Proteomes" id="UP001321760">
    <property type="component" value="Unassembled WGS sequence"/>
</dbReference>
<organism evidence="5 6">
    <name type="scientific">Podospora aff. communis PSN243</name>
    <dbReference type="NCBI Taxonomy" id="3040156"/>
    <lineage>
        <taxon>Eukaryota</taxon>
        <taxon>Fungi</taxon>
        <taxon>Dikarya</taxon>
        <taxon>Ascomycota</taxon>
        <taxon>Pezizomycotina</taxon>
        <taxon>Sordariomycetes</taxon>
        <taxon>Sordariomycetidae</taxon>
        <taxon>Sordariales</taxon>
        <taxon>Podosporaceae</taxon>
        <taxon>Podospora</taxon>
    </lineage>
</organism>
<keyword evidence="6" id="KW-1185">Reference proteome</keyword>
<sequence>MSVTPTKVTTHHDRNKTQTQNNKMAPTLSEDEIDDLVYFARTGENDDLTTLLTSLAEREKVSPAEILSAAKDEGKSTSLHMAAANGHLETVTLLLSHFPNSTSDTKTQRQDFLDAPNEYGNTALHWAALSGHLDVVKKLVDAGASVAIANDKNYVPLDLAALNEKRDVVDYFLAQSGMLEETNAKEGLRAGLEGVEVDGEDFEGGEEGETQGKADGKEKGSSS</sequence>
<name>A0AAV9GCD2_9PEZI</name>
<proteinExistence type="predicted"/>
<dbReference type="PROSITE" id="PS50088">
    <property type="entry name" value="ANK_REPEAT"/>
    <property type="match status" value="2"/>
</dbReference>
<dbReference type="InterPro" id="IPR036770">
    <property type="entry name" value="Ankyrin_rpt-contain_sf"/>
</dbReference>
<feature type="compositionally biased region" description="Basic and acidic residues" evidence="4">
    <location>
        <begin position="210"/>
        <end position="223"/>
    </location>
</feature>
<dbReference type="PANTHER" id="PTHR24198">
    <property type="entry name" value="ANKYRIN REPEAT AND PROTEIN KINASE DOMAIN-CONTAINING PROTEIN"/>
    <property type="match status" value="1"/>
</dbReference>
<dbReference type="PROSITE" id="PS50297">
    <property type="entry name" value="ANK_REP_REGION"/>
    <property type="match status" value="2"/>
</dbReference>
<protein>
    <submittedName>
        <fullName evidence="5">Ankyrin repeat-containing protein YAR1</fullName>
    </submittedName>
</protein>
<evidence type="ECO:0000313" key="5">
    <source>
        <dbReference type="EMBL" id="KAK4445734.1"/>
    </source>
</evidence>
<dbReference type="PANTHER" id="PTHR24198:SF165">
    <property type="entry name" value="ANKYRIN REPEAT-CONTAINING PROTEIN-RELATED"/>
    <property type="match status" value="1"/>
</dbReference>
<dbReference type="SUPFAM" id="SSF48403">
    <property type="entry name" value="Ankyrin repeat"/>
    <property type="match status" value="1"/>
</dbReference>
<gene>
    <name evidence="5" type="ORF">QBC34DRAFT_412591</name>
</gene>
<keyword evidence="2 3" id="KW-0040">ANK repeat</keyword>
<evidence type="ECO:0000256" key="3">
    <source>
        <dbReference type="PROSITE-ProRule" id="PRU00023"/>
    </source>
</evidence>
<feature type="compositionally biased region" description="Acidic residues" evidence="4">
    <location>
        <begin position="195"/>
        <end position="209"/>
    </location>
</feature>
<dbReference type="AlphaFoldDB" id="A0AAV9GCD2"/>
<accession>A0AAV9GCD2</accession>
<feature type="region of interest" description="Disordered" evidence="4">
    <location>
        <begin position="1"/>
        <end position="28"/>
    </location>
</feature>
<dbReference type="EMBL" id="MU865962">
    <property type="protein sequence ID" value="KAK4445734.1"/>
    <property type="molecule type" value="Genomic_DNA"/>
</dbReference>
<reference evidence="5" key="2">
    <citation type="submission" date="2023-05" db="EMBL/GenBank/DDBJ databases">
        <authorList>
            <consortium name="Lawrence Berkeley National Laboratory"/>
            <person name="Steindorff A."/>
            <person name="Hensen N."/>
            <person name="Bonometti L."/>
            <person name="Westerberg I."/>
            <person name="Brannstrom I.O."/>
            <person name="Guillou S."/>
            <person name="Cros-Aarteil S."/>
            <person name="Calhoun S."/>
            <person name="Haridas S."/>
            <person name="Kuo A."/>
            <person name="Mondo S."/>
            <person name="Pangilinan J."/>
            <person name="Riley R."/>
            <person name="Labutti K."/>
            <person name="Andreopoulos B."/>
            <person name="Lipzen A."/>
            <person name="Chen C."/>
            <person name="Yanf M."/>
            <person name="Daum C."/>
            <person name="Ng V."/>
            <person name="Clum A."/>
            <person name="Ohm R."/>
            <person name="Martin F."/>
            <person name="Silar P."/>
            <person name="Natvig D."/>
            <person name="Lalanne C."/>
            <person name="Gautier V."/>
            <person name="Ament-Velasquez S.L."/>
            <person name="Kruys A."/>
            <person name="Hutchinson M.I."/>
            <person name="Powell A.J."/>
            <person name="Barry K."/>
            <person name="Miller A.N."/>
            <person name="Grigoriev I.V."/>
            <person name="Debuchy R."/>
            <person name="Gladieux P."/>
            <person name="Thoren M.H."/>
            <person name="Johannesson H."/>
        </authorList>
    </citation>
    <scope>NUCLEOTIDE SEQUENCE</scope>
    <source>
        <strain evidence="5">PSN243</strain>
    </source>
</reference>
<feature type="region of interest" description="Disordered" evidence="4">
    <location>
        <begin position="191"/>
        <end position="223"/>
    </location>
</feature>
<dbReference type="InterPro" id="IPR002110">
    <property type="entry name" value="Ankyrin_rpt"/>
</dbReference>
<evidence type="ECO:0000256" key="1">
    <source>
        <dbReference type="ARBA" id="ARBA00022737"/>
    </source>
</evidence>
<dbReference type="SMART" id="SM00248">
    <property type="entry name" value="ANK"/>
    <property type="match status" value="3"/>
</dbReference>
<evidence type="ECO:0000256" key="2">
    <source>
        <dbReference type="ARBA" id="ARBA00023043"/>
    </source>
</evidence>
<comment type="caution">
    <text evidence="5">The sequence shown here is derived from an EMBL/GenBank/DDBJ whole genome shotgun (WGS) entry which is preliminary data.</text>
</comment>
<evidence type="ECO:0000256" key="4">
    <source>
        <dbReference type="SAM" id="MobiDB-lite"/>
    </source>
</evidence>
<evidence type="ECO:0000313" key="6">
    <source>
        <dbReference type="Proteomes" id="UP001321760"/>
    </source>
</evidence>
<feature type="repeat" description="ANK" evidence="3">
    <location>
        <begin position="74"/>
        <end position="106"/>
    </location>
</feature>
<reference evidence="5" key="1">
    <citation type="journal article" date="2023" name="Mol. Phylogenet. Evol.">
        <title>Genome-scale phylogeny and comparative genomics of the fungal order Sordariales.</title>
        <authorList>
            <person name="Hensen N."/>
            <person name="Bonometti L."/>
            <person name="Westerberg I."/>
            <person name="Brannstrom I.O."/>
            <person name="Guillou S."/>
            <person name="Cros-Aarteil S."/>
            <person name="Calhoun S."/>
            <person name="Haridas S."/>
            <person name="Kuo A."/>
            <person name="Mondo S."/>
            <person name="Pangilinan J."/>
            <person name="Riley R."/>
            <person name="LaButti K."/>
            <person name="Andreopoulos B."/>
            <person name="Lipzen A."/>
            <person name="Chen C."/>
            <person name="Yan M."/>
            <person name="Daum C."/>
            <person name="Ng V."/>
            <person name="Clum A."/>
            <person name="Steindorff A."/>
            <person name="Ohm R.A."/>
            <person name="Martin F."/>
            <person name="Silar P."/>
            <person name="Natvig D.O."/>
            <person name="Lalanne C."/>
            <person name="Gautier V."/>
            <person name="Ament-Velasquez S.L."/>
            <person name="Kruys A."/>
            <person name="Hutchinson M.I."/>
            <person name="Powell A.J."/>
            <person name="Barry K."/>
            <person name="Miller A.N."/>
            <person name="Grigoriev I.V."/>
            <person name="Debuchy R."/>
            <person name="Gladieux P."/>
            <person name="Hiltunen Thoren M."/>
            <person name="Johannesson H."/>
        </authorList>
    </citation>
    <scope>NUCLEOTIDE SEQUENCE</scope>
    <source>
        <strain evidence="5">PSN243</strain>
    </source>
</reference>
<keyword evidence="1" id="KW-0677">Repeat</keyword>
<dbReference type="Gene3D" id="1.25.40.20">
    <property type="entry name" value="Ankyrin repeat-containing domain"/>
    <property type="match status" value="1"/>
</dbReference>